<dbReference type="Pfam" id="PF02096">
    <property type="entry name" value="60KD_IMP"/>
    <property type="match status" value="1"/>
</dbReference>
<dbReference type="RefSeq" id="WP_132318195.1">
    <property type="nucleotide sequence ID" value="NZ_FWZT01000007.1"/>
</dbReference>
<dbReference type="CDD" id="cd20070">
    <property type="entry name" value="5TM_YidC_Alb3"/>
    <property type="match status" value="1"/>
</dbReference>
<keyword evidence="2" id="KW-0813">Transport</keyword>
<dbReference type="AlphaFoldDB" id="A0A1Y6BQH8"/>
<comment type="subcellular location">
    <subcellularLocation>
        <location evidence="1">Cell membrane</location>
        <topology evidence="1">Multi-pass membrane protein</topology>
    </subcellularLocation>
    <subcellularLocation>
        <location evidence="9">Membrane</location>
        <topology evidence="9">Multi-pass membrane protein</topology>
    </subcellularLocation>
</comment>
<evidence type="ECO:0000256" key="10">
    <source>
        <dbReference type="SAM" id="Phobius"/>
    </source>
</evidence>
<dbReference type="GO" id="GO:0005886">
    <property type="term" value="C:plasma membrane"/>
    <property type="evidence" value="ECO:0007669"/>
    <property type="project" value="UniProtKB-SubCell"/>
</dbReference>
<dbReference type="STRING" id="1513793.SAMN06296036_107245"/>
<evidence type="ECO:0000256" key="5">
    <source>
        <dbReference type="ARBA" id="ARBA00022927"/>
    </source>
</evidence>
<evidence type="ECO:0000256" key="1">
    <source>
        <dbReference type="ARBA" id="ARBA00004651"/>
    </source>
</evidence>
<evidence type="ECO:0000313" key="12">
    <source>
        <dbReference type="EMBL" id="SMF22861.1"/>
    </source>
</evidence>
<protein>
    <submittedName>
        <fullName evidence="12">Membrane protein insertase, YidC/Oxa1 family, C-terminal domain-containing protein</fullName>
    </submittedName>
</protein>
<sequence>MCSVEGWASVIACPIEFLLLEIQTWTGSYPLTILVMSFLFKFALFPLYLKGKEEAKKLAQAAPKIKELRDRYKDDPSSLLRAQQKYYEQEDISPLKGIFLQMLSLPVYYGSYLALSHASSLGFAGKWLWITDLSSPDPLFIIPISMSLLIIVNQIFFPTGQFDNGKIKMICFMGLVSSIFMSQIPSQIALFYFCMAAFQLIFDLIWKHRDNLGFVT</sequence>
<dbReference type="EMBL" id="FWZT01000007">
    <property type="protein sequence ID" value="SMF22861.1"/>
    <property type="molecule type" value="Genomic_DNA"/>
</dbReference>
<keyword evidence="6 10" id="KW-1133">Transmembrane helix</keyword>
<feature type="transmembrane region" description="Helical" evidence="10">
    <location>
        <begin position="169"/>
        <end position="184"/>
    </location>
</feature>
<evidence type="ECO:0000256" key="2">
    <source>
        <dbReference type="ARBA" id="ARBA00022448"/>
    </source>
</evidence>
<dbReference type="InterPro" id="IPR001708">
    <property type="entry name" value="YidC/ALB3/OXA1/COX18"/>
</dbReference>
<evidence type="ECO:0000259" key="11">
    <source>
        <dbReference type="Pfam" id="PF02096"/>
    </source>
</evidence>
<organism evidence="12 13">
    <name type="scientific">Pseudobacteriovorax antillogorgiicola</name>
    <dbReference type="NCBI Taxonomy" id="1513793"/>
    <lineage>
        <taxon>Bacteria</taxon>
        <taxon>Pseudomonadati</taxon>
        <taxon>Bdellovibrionota</taxon>
        <taxon>Oligoflexia</taxon>
        <taxon>Oligoflexales</taxon>
        <taxon>Pseudobacteriovoracaceae</taxon>
        <taxon>Pseudobacteriovorax</taxon>
    </lineage>
</organism>
<evidence type="ECO:0000256" key="9">
    <source>
        <dbReference type="RuleBase" id="RU003945"/>
    </source>
</evidence>
<keyword evidence="13" id="KW-1185">Reference proteome</keyword>
<accession>A0A1Y6BQH8</accession>
<dbReference type="PANTHER" id="PTHR12428:SF65">
    <property type="entry name" value="CYTOCHROME C OXIDASE ASSEMBLY PROTEIN COX18, MITOCHONDRIAL"/>
    <property type="match status" value="1"/>
</dbReference>
<keyword evidence="5" id="KW-0653">Protein transport</keyword>
<proteinExistence type="inferred from homology"/>
<dbReference type="OrthoDB" id="9780552at2"/>
<evidence type="ECO:0000256" key="7">
    <source>
        <dbReference type="ARBA" id="ARBA00023136"/>
    </source>
</evidence>
<dbReference type="PRINTS" id="PR00701">
    <property type="entry name" value="60KDINNERMP"/>
</dbReference>
<dbReference type="Proteomes" id="UP000192907">
    <property type="component" value="Unassembled WGS sequence"/>
</dbReference>
<dbReference type="GO" id="GO:0015031">
    <property type="term" value="P:protein transport"/>
    <property type="evidence" value="ECO:0007669"/>
    <property type="project" value="UniProtKB-KW"/>
</dbReference>
<name>A0A1Y6BQH8_9BACT</name>
<gene>
    <name evidence="12" type="ORF">SAMN06296036_107245</name>
</gene>
<dbReference type="NCBIfam" id="TIGR03592">
    <property type="entry name" value="yidC_oxa1_cterm"/>
    <property type="match status" value="1"/>
</dbReference>
<keyword evidence="8" id="KW-0143">Chaperone</keyword>
<keyword evidence="4 9" id="KW-0812">Transmembrane</keyword>
<keyword evidence="3" id="KW-1003">Cell membrane</keyword>
<dbReference type="InterPro" id="IPR028055">
    <property type="entry name" value="YidC/Oxa/ALB_C"/>
</dbReference>
<dbReference type="PANTHER" id="PTHR12428">
    <property type="entry name" value="OXA1"/>
    <property type="match status" value="1"/>
</dbReference>
<feature type="transmembrane region" description="Helical" evidence="10">
    <location>
        <begin position="29"/>
        <end position="49"/>
    </location>
</feature>
<feature type="transmembrane region" description="Helical" evidence="10">
    <location>
        <begin position="138"/>
        <end position="157"/>
    </location>
</feature>
<evidence type="ECO:0000256" key="8">
    <source>
        <dbReference type="ARBA" id="ARBA00023186"/>
    </source>
</evidence>
<evidence type="ECO:0000256" key="3">
    <source>
        <dbReference type="ARBA" id="ARBA00022475"/>
    </source>
</evidence>
<comment type="similarity">
    <text evidence="9">Belongs to the OXA1/ALB3/YidC family.</text>
</comment>
<dbReference type="GO" id="GO:0032977">
    <property type="term" value="F:membrane insertase activity"/>
    <property type="evidence" value="ECO:0007669"/>
    <property type="project" value="InterPro"/>
</dbReference>
<feature type="domain" description="Membrane insertase YidC/Oxa/ALB C-terminal" evidence="11">
    <location>
        <begin position="29"/>
        <end position="205"/>
    </location>
</feature>
<evidence type="ECO:0000256" key="6">
    <source>
        <dbReference type="ARBA" id="ARBA00022989"/>
    </source>
</evidence>
<reference evidence="13" key="1">
    <citation type="submission" date="2017-04" db="EMBL/GenBank/DDBJ databases">
        <authorList>
            <person name="Varghese N."/>
            <person name="Submissions S."/>
        </authorList>
    </citation>
    <scope>NUCLEOTIDE SEQUENCE [LARGE SCALE GENOMIC DNA]</scope>
    <source>
        <strain evidence="13">RKEM611</strain>
    </source>
</reference>
<evidence type="ECO:0000256" key="4">
    <source>
        <dbReference type="ARBA" id="ARBA00022692"/>
    </source>
</evidence>
<dbReference type="GO" id="GO:0051205">
    <property type="term" value="P:protein insertion into membrane"/>
    <property type="evidence" value="ECO:0007669"/>
    <property type="project" value="TreeGrafter"/>
</dbReference>
<dbReference type="InterPro" id="IPR047196">
    <property type="entry name" value="YidC_ALB_C"/>
</dbReference>
<keyword evidence="7 10" id="KW-0472">Membrane</keyword>
<evidence type="ECO:0000313" key="13">
    <source>
        <dbReference type="Proteomes" id="UP000192907"/>
    </source>
</evidence>